<evidence type="ECO:0000313" key="2">
    <source>
        <dbReference type="EMBL" id="TYK09425.1"/>
    </source>
</evidence>
<accession>A0A5A7UAG9</accession>
<reference evidence="3 4" key="1">
    <citation type="submission" date="2019-08" db="EMBL/GenBank/DDBJ databases">
        <title>Draft genome sequences of two oriental melons (Cucumis melo L. var makuwa).</title>
        <authorList>
            <person name="Kwon S.-Y."/>
        </authorList>
    </citation>
    <scope>NUCLEOTIDE SEQUENCE [LARGE SCALE GENOMIC DNA]</scope>
    <source>
        <strain evidence="4">cv. Chang Bougi</strain>
        <strain evidence="3">cv. SW 3</strain>
        <tissue evidence="1">Leaf</tissue>
    </source>
</reference>
<gene>
    <name evidence="2" type="ORF">E5676_scaffold504G00610</name>
    <name evidence="1" type="ORF">E6C27_scaffold207G002070</name>
</gene>
<proteinExistence type="predicted"/>
<evidence type="ECO:0000313" key="1">
    <source>
        <dbReference type="EMBL" id="KAA0052364.1"/>
    </source>
</evidence>
<evidence type="ECO:0000313" key="4">
    <source>
        <dbReference type="Proteomes" id="UP000321947"/>
    </source>
</evidence>
<name>A0A5A7UAG9_CUCMM</name>
<comment type="caution">
    <text evidence="1">The sequence shown here is derived from an EMBL/GenBank/DDBJ whole genome shotgun (WGS) entry which is preliminary data.</text>
</comment>
<dbReference type="AlphaFoldDB" id="A0A5A7UAG9"/>
<dbReference type="OrthoDB" id="7464821at2759"/>
<dbReference type="Proteomes" id="UP000321947">
    <property type="component" value="Unassembled WGS sequence"/>
</dbReference>
<protein>
    <submittedName>
        <fullName evidence="1 2">Zinc finger, BED-type</fullName>
    </submittedName>
</protein>
<organism evidence="1 3">
    <name type="scientific">Cucumis melo var. makuwa</name>
    <name type="common">Oriental melon</name>
    <dbReference type="NCBI Taxonomy" id="1194695"/>
    <lineage>
        <taxon>Eukaryota</taxon>
        <taxon>Viridiplantae</taxon>
        <taxon>Streptophyta</taxon>
        <taxon>Embryophyta</taxon>
        <taxon>Tracheophyta</taxon>
        <taxon>Spermatophyta</taxon>
        <taxon>Magnoliopsida</taxon>
        <taxon>eudicotyledons</taxon>
        <taxon>Gunneridae</taxon>
        <taxon>Pentapetalae</taxon>
        <taxon>rosids</taxon>
        <taxon>fabids</taxon>
        <taxon>Cucurbitales</taxon>
        <taxon>Cucurbitaceae</taxon>
        <taxon>Benincaseae</taxon>
        <taxon>Cucumis</taxon>
    </lineage>
</organism>
<dbReference type="EMBL" id="SSTE01010863">
    <property type="protein sequence ID" value="KAA0052364.1"/>
    <property type="molecule type" value="Genomic_DNA"/>
</dbReference>
<dbReference type="Proteomes" id="UP000321393">
    <property type="component" value="Unassembled WGS sequence"/>
</dbReference>
<evidence type="ECO:0000313" key="3">
    <source>
        <dbReference type="Proteomes" id="UP000321393"/>
    </source>
</evidence>
<dbReference type="EMBL" id="SSTD01011803">
    <property type="protein sequence ID" value="TYK09425.1"/>
    <property type="molecule type" value="Genomic_DNA"/>
</dbReference>
<sequence length="131" mass="14110">MGLIQTFVVFIEISLDRKHLKHLTKSPPKTITLPPNGCGQSIMSLSVLSTDSIVYFFAIGASSQIINFAFRINFALALCFGMLHIDVSFASKGMLNLECAVRPPDNIDAATPDVAVAKAIIPFDLIVAKSA</sequence>